<proteinExistence type="predicted"/>
<reference evidence="3" key="1">
    <citation type="submission" date="2024-05" db="EMBL/GenBank/DDBJ databases">
        <title>Campylobacter coli isolated from environmental waters in Slovenia.</title>
        <authorList>
            <person name="Zautner A.E."/>
            <person name="Bunk B."/>
            <person name="Riedel T."/>
            <person name="Sproeer C."/>
        </authorList>
    </citation>
    <scope>NUCLEOTIDE SEQUENCE</scope>
    <source>
        <strain evidence="3">CCS1377</strain>
    </source>
</reference>
<dbReference type="AlphaFoldDB" id="A0AAU7E839"/>
<keyword evidence="1" id="KW-1133">Transmembrane helix</keyword>
<dbReference type="RefSeq" id="WP_348518677.1">
    <property type="nucleotide sequence ID" value="NZ_CP155620.1"/>
</dbReference>
<gene>
    <name evidence="3" type="ORF">AAH949_00725</name>
</gene>
<keyword evidence="1" id="KW-0812">Transmembrane</keyword>
<dbReference type="EMBL" id="CP155620">
    <property type="protein sequence ID" value="XBJ29395.1"/>
    <property type="molecule type" value="Genomic_DNA"/>
</dbReference>
<evidence type="ECO:0000256" key="1">
    <source>
        <dbReference type="SAM" id="Phobius"/>
    </source>
</evidence>
<dbReference type="InterPro" id="IPR024402">
    <property type="entry name" value="DUF2726"/>
</dbReference>
<feature type="domain" description="DUF2726" evidence="2">
    <location>
        <begin position="84"/>
        <end position="206"/>
    </location>
</feature>
<sequence length="235" mass="28012">MIFFIIILFIIIFILLFINYNKEKTNQNLNKIILEQSQKEQERKLKNHFFLEQKRQEDEEIEYKKSQEYKLELIKNHNILASDKLMGLQEFMIYKELIFCEDIKNNFIVFPQISLKSFLKNEEESEVWKAYSNLIIDFLFVIKDFKNKTTKPFAVLEFNGGGHYGDKSDLDNVEKIKKNDEIKKQAIIKAGLLFFILEANDVCKENQYFIDEEKLKIKIHIFAKILKSNSEQISS</sequence>
<dbReference type="Pfam" id="PF10881">
    <property type="entry name" value="DUF2726"/>
    <property type="match status" value="1"/>
</dbReference>
<evidence type="ECO:0000259" key="2">
    <source>
        <dbReference type="Pfam" id="PF10881"/>
    </source>
</evidence>
<organism evidence="3">
    <name type="scientific">Campylobacter sp. CCS1377</name>
    <dbReference type="NCBI Taxonomy" id="3158229"/>
    <lineage>
        <taxon>Bacteria</taxon>
        <taxon>Pseudomonadati</taxon>
        <taxon>Campylobacterota</taxon>
        <taxon>Epsilonproteobacteria</taxon>
        <taxon>Campylobacterales</taxon>
        <taxon>Campylobacteraceae</taxon>
        <taxon>Campylobacter</taxon>
    </lineage>
</organism>
<keyword evidence="1" id="KW-0472">Membrane</keyword>
<feature type="transmembrane region" description="Helical" evidence="1">
    <location>
        <begin position="6"/>
        <end position="21"/>
    </location>
</feature>
<protein>
    <submittedName>
        <fullName evidence="3">DUF2726 domain-containing protein</fullName>
    </submittedName>
</protein>
<accession>A0AAU7E839</accession>
<evidence type="ECO:0000313" key="3">
    <source>
        <dbReference type="EMBL" id="XBJ29395.1"/>
    </source>
</evidence>
<name>A0AAU7E839_9BACT</name>